<keyword evidence="7 9" id="KW-0472">Membrane</keyword>
<evidence type="ECO:0000313" key="10">
    <source>
        <dbReference type="EMBL" id="CUA70461.1"/>
    </source>
</evidence>
<keyword evidence="6 9" id="KW-1133">Transmembrane helix</keyword>
<dbReference type="Proteomes" id="UP000044841">
    <property type="component" value="Unassembled WGS sequence"/>
</dbReference>
<keyword evidence="4" id="KW-0378">Hydrolase</keyword>
<evidence type="ECO:0000256" key="9">
    <source>
        <dbReference type="SAM" id="Phobius"/>
    </source>
</evidence>
<keyword evidence="3 9" id="KW-0812">Transmembrane</keyword>
<gene>
    <name evidence="10" type="ORF">RSOLAG22IIIB_04199</name>
</gene>
<feature type="compositionally biased region" description="Basic and acidic residues" evidence="8">
    <location>
        <begin position="355"/>
        <end position="373"/>
    </location>
</feature>
<protein>
    <submittedName>
        <fullName evidence="10">Minor histocompatibility antigen H13</fullName>
    </submittedName>
</protein>
<feature type="transmembrane region" description="Helical" evidence="9">
    <location>
        <begin position="66"/>
        <end position="84"/>
    </location>
</feature>
<evidence type="ECO:0000256" key="8">
    <source>
        <dbReference type="SAM" id="MobiDB-lite"/>
    </source>
</evidence>
<keyword evidence="5" id="KW-0256">Endoplasmic reticulum</keyword>
<dbReference type="GO" id="GO:0033619">
    <property type="term" value="P:membrane protein proteolysis"/>
    <property type="evidence" value="ECO:0007669"/>
    <property type="project" value="TreeGrafter"/>
</dbReference>
<comment type="subcellular location">
    <subcellularLocation>
        <location evidence="1">Endoplasmic reticulum membrane</location>
        <topology evidence="1">Multi-pass membrane protein</topology>
    </subcellularLocation>
</comment>
<keyword evidence="11" id="KW-1185">Reference proteome</keyword>
<evidence type="ECO:0000256" key="7">
    <source>
        <dbReference type="ARBA" id="ARBA00023136"/>
    </source>
</evidence>
<proteinExistence type="inferred from homology"/>
<dbReference type="GO" id="GO:0006465">
    <property type="term" value="P:signal peptide processing"/>
    <property type="evidence" value="ECO:0007669"/>
    <property type="project" value="TreeGrafter"/>
</dbReference>
<dbReference type="GO" id="GO:0098554">
    <property type="term" value="C:cytoplasmic side of endoplasmic reticulum membrane"/>
    <property type="evidence" value="ECO:0007669"/>
    <property type="project" value="TreeGrafter"/>
</dbReference>
<dbReference type="PANTHER" id="PTHR12174:SF23">
    <property type="entry name" value="MINOR HISTOCOMPATIBILITY ANTIGEN H13"/>
    <property type="match status" value="1"/>
</dbReference>
<dbReference type="InterPro" id="IPR007369">
    <property type="entry name" value="Peptidase_A22B_SPP"/>
</dbReference>
<feature type="transmembrane region" description="Helical" evidence="9">
    <location>
        <begin position="320"/>
        <end position="337"/>
    </location>
</feature>
<dbReference type="Pfam" id="PF04258">
    <property type="entry name" value="Peptidase_A22B"/>
    <property type="match status" value="1"/>
</dbReference>
<feature type="transmembrane region" description="Helical" evidence="9">
    <location>
        <begin position="96"/>
        <end position="115"/>
    </location>
</feature>
<dbReference type="PANTHER" id="PTHR12174">
    <property type="entry name" value="SIGNAL PEPTIDE PEPTIDASE"/>
    <property type="match status" value="1"/>
</dbReference>
<feature type="region of interest" description="Disordered" evidence="8">
    <location>
        <begin position="351"/>
        <end position="373"/>
    </location>
</feature>
<dbReference type="AlphaFoldDB" id="A0A0K6FW79"/>
<feature type="transmembrane region" description="Helical" evidence="9">
    <location>
        <begin position="292"/>
        <end position="314"/>
    </location>
</feature>
<evidence type="ECO:0000256" key="3">
    <source>
        <dbReference type="ARBA" id="ARBA00022692"/>
    </source>
</evidence>
<comment type="similarity">
    <text evidence="2">Belongs to the peptidase A22B family.</text>
</comment>
<evidence type="ECO:0000313" key="11">
    <source>
        <dbReference type="Proteomes" id="UP000044841"/>
    </source>
</evidence>
<sequence length="373" mass="41709">MTAIRHIDSALTYGGLVGLASASVYAGSLGSYKAPKPLRLKSQSQTEEDDSDDEEELSERLGASEAVLFPIIGSGVLGGLYLAFKYWGVDWINKFLGYYFCVTGTGCVWSCLLSITKTVLGPRKYKSTPQYRIKFSSDGKPLLKFRLPTVLLFPIAVIPSLSFFLSDPKSPLMTDILALSFSHTALGTMKIDSLQTGCILLSGLFLYDIWWVFGTKVMVTVATSLTIPIKLLWPRSILTHLSVLPRPENWKSTMLLGLGDVVIPGLLVALAHRLDMHLRRKGMLKPSDEQTYFRATMIGYAVGLSMAFAAMHVFRAAQPALLYLSPTCCLSFIFTALKRKEWSYVWNWEDGAEEEKERKEWEEKQKQKEDKSS</sequence>
<reference evidence="10 11" key="1">
    <citation type="submission" date="2015-07" db="EMBL/GenBank/DDBJ databases">
        <authorList>
            <person name="Noorani M."/>
        </authorList>
    </citation>
    <scope>NUCLEOTIDE SEQUENCE [LARGE SCALE GENOMIC DNA]</scope>
    <source>
        <strain evidence="10">BBA 69670</strain>
    </source>
</reference>
<dbReference type="GO" id="GO:0098553">
    <property type="term" value="C:lumenal side of endoplasmic reticulum membrane"/>
    <property type="evidence" value="ECO:0007669"/>
    <property type="project" value="TreeGrafter"/>
</dbReference>
<organism evidence="10 11">
    <name type="scientific">Rhizoctonia solani</name>
    <dbReference type="NCBI Taxonomy" id="456999"/>
    <lineage>
        <taxon>Eukaryota</taxon>
        <taxon>Fungi</taxon>
        <taxon>Dikarya</taxon>
        <taxon>Basidiomycota</taxon>
        <taxon>Agaricomycotina</taxon>
        <taxon>Agaricomycetes</taxon>
        <taxon>Cantharellales</taxon>
        <taxon>Ceratobasidiaceae</taxon>
        <taxon>Rhizoctonia</taxon>
    </lineage>
</organism>
<dbReference type="GO" id="GO:0042500">
    <property type="term" value="F:aspartic endopeptidase activity, intramembrane cleaving"/>
    <property type="evidence" value="ECO:0007669"/>
    <property type="project" value="InterPro"/>
</dbReference>
<dbReference type="InterPro" id="IPR006639">
    <property type="entry name" value="Preselin/SPP"/>
</dbReference>
<dbReference type="EMBL" id="CYGV01001113">
    <property type="protein sequence ID" value="CUA70461.1"/>
    <property type="molecule type" value="Genomic_DNA"/>
</dbReference>
<evidence type="ECO:0000256" key="4">
    <source>
        <dbReference type="ARBA" id="ARBA00022801"/>
    </source>
</evidence>
<evidence type="ECO:0000256" key="6">
    <source>
        <dbReference type="ARBA" id="ARBA00022989"/>
    </source>
</evidence>
<name>A0A0K6FW79_9AGAM</name>
<feature type="transmembrane region" description="Helical" evidence="9">
    <location>
        <begin position="209"/>
        <end position="233"/>
    </location>
</feature>
<evidence type="ECO:0000256" key="1">
    <source>
        <dbReference type="ARBA" id="ARBA00004477"/>
    </source>
</evidence>
<evidence type="ECO:0000256" key="2">
    <source>
        <dbReference type="ARBA" id="ARBA00006859"/>
    </source>
</evidence>
<accession>A0A0K6FW79</accession>
<feature type="transmembrane region" description="Helical" evidence="9">
    <location>
        <begin position="145"/>
        <end position="165"/>
    </location>
</feature>
<evidence type="ECO:0000256" key="5">
    <source>
        <dbReference type="ARBA" id="ARBA00022824"/>
    </source>
</evidence>
<feature type="transmembrane region" description="Helical" evidence="9">
    <location>
        <begin position="253"/>
        <end position="271"/>
    </location>
</feature>
<dbReference type="SMART" id="SM00730">
    <property type="entry name" value="PSN"/>
    <property type="match status" value="1"/>
</dbReference>